<name>A0ABU3DHR7_9RHOB</name>
<comment type="caution">
    <text evidence="3">The sequence shown here is derived from an EMBL/GenBank/DDBJ whole genome shotgun (WGS) entry which is preliminary data.</text>
</comment>
<sequence length="129" mass="13546">MKRLAFAAAALALSAVAAFADPVEGLWKTEPGDDGAYAHVVIRPCGANICGVIARGFDAGGTEIQSKNIGARMIWDMSADGGGSYSGGKIWAPDRDKVYRSKMELSGNSLKVSGCVGPICRGQNWVRVQ</sequence>
<keyword evidence="1" id="KW-0732">Signal</keyword>
<dbReference type="EMBL" id="JAVRHL010000003">
    <property type="protein sequence ID" value="MDT0683253.1"/>
    <property type="molecule type" value="Genomic_DNA"/>
</dbReference>
<dbReference type="RefSeq" id="WP_311691637.1">
    <property type="nucleotide sequence ID" value="NZ_JAVRHL010000003.1"/>
</dbReference>
<protein>
    <submittedName>
        <fullName evidence="3">DUF2147 domain-containing protein</fullName>
    </submittedName>
</protein>
<feature type="signal peptide" evidence="1">
    <location>
        <begin position="1"/>
        <end position="20"/>
    </location>
</feature>
<dbReference type="Pfam" id="PF09917">
    <property type="entry name" value="DUF2147"/>
    <property type="match status" value="1"/>
</dbReference>
<evidence type="ECO:0000313" key="4">
    <source>
        <dbReference type="Proteomes" id="UP001265259"/>
    </source>
</evidence>
<organism evidence="3 4">
    <name type="scientific">Tropicimonas omnivorans</name>
    <dbReference type="NCBI Taxonomy" id="3075590"/>
    <lineage>
        <taxon>Bacteria</taxon>
        <taxon>Pseudomonadati</taxon>
        <taxon>Pseudomonadota</taxon>
        <taxon>Alphaproteobacteria</taxon>
        <taxon>Rhodobacterales</taxon>
        <taxon>Roseobacteraceae</taxon>
        <taxon>Tropicimonas</taxon>
    </lineage>
</organism>
<accession>A0ABU3DHR7</accession>
<keyword evidence="4" id="KW-1185">Reference proteome</keyword>
<evidence type="ECO:0000259" key="2">
    <source>
        <dbReference type="Pfam" id="PF09917"/>
    </source>
</evidence>
<feature type="chain" id="PRO_5045920982" evidence="1">
    <location>
        <begin position="21"/>
        <end position="129"/>
    </location>
</feature>
<dbReference type="InterPro" id="IPR019223">
    <property type="entry name" value="DUF2147"/>
</dbReference>
<gene>
    <name evidence="3" type="ORF">RM543_11190</name>
</gene>
<feature type="domain" description="DUF2147" evidence="2">
    <location>
        <begin position="25"/>
        <end position="127"/>
    </location>
</feature>
<proteinExistence type="predicted"/>
<evidence type="ECO:0000256" key="1">
    <source>
        <dbReference type="SAM" id="SignalP"/>
    </source>
</evidence>
<reference evidence="3 4" key="1">
    <citation type="submission" date="2023-09" db="EMBL/GenBank/DDBJ databases">
        <authorList>
            <person name="Rey-Velasco X."/>
        </authorList>
    </citation>
    <scope>NUCLEOTIDE SEQUENCE [LARGE SCALE GENOMIC DNA]</scope>
    <source>
        <strain evidence="3 4">F158</strain>
    </source>
</reference>
<evidence type="ECO:0000313" key="3">
    <source>
        <dbReference type="EMBL" id="MDT0683253.1"/>
    </source>
</evidence>
<dbReference type="Gene3D" id="2.40.128.520">
    <property type="match status" value="1"/>
</dbReference>
<dbReference type="PANTHER" id="PTHR36919">
    <property type="entry name" value="BLR1215 PROTEIN"/>
    <property type="match status" value="1"/>
</dbReference>
<dbReference type="Proteomes" id="UP001265259">
    <property type="component" value="Unassembled WGS sequence"/>
</dbReference>
<dbReference type="PANTHER" id="PTHR36919:SF2">
    <property type="entry name" value="BLL6627 PROTEIN"/>
    <property type="match status" value="1"/>
</dbReference>